<dbReference type="InterPro" id="IPR003477">
    <property type="entry name" value="PemK-like"/>
</dbReference>
<dbReference type="Proteomes" id="UP000035301">
    <property type="component" value="Unassembled WGS sequence"/>
</dbReference>
<dbReference type="Gene3D" id="2.30.30.110">
    <property type="match status" value="1"/>
</dbReference>
<dbReference type="RefSeq" id="WP_048184032.1">
    <property type="nucleotide sequence ID" value="NZ_JXOJ01000003.1"/>
</dbReference>
<dbReference type="InterPro" id="IPR011067">
    <property type="entry name" value="Plasmid_toxin/cell-grow_inhib"/>
</dbReference>
<proteinExistence type="predicted"/>
<evidence type="ECO:0000313" key="2">
    <source>
        <dbReference type="Proteomes" id="UP000035301"/>
    </source>
</evidence>
<organism evidence="1 2">
    <name type="scientific">Methanoculleus sediminis</name>
    <dbReference type="NCBI Taxonomy" id="1550566"/>
    <lineage>
        <taxon>Archaea</taxon>
        <taxon>Methanobacteriati</taxon>
        <taxon>Methanobacteriota</taxon>
        <taxon>Stenosarchaea group</taxon>
        <taxon>Methanomicrobia</taxon>
        <taxon>Methanomicrobiales</taxon>
        <taxon>Methanomicrobiaceae</taxon>
        <taxon>Methanoculleus</taxon>
    </lineage>
</organism>
<dbReference type="SUPFAM" id="SSF50118">
    <property type="entry name" value="Cell growth inhibitor/plasmid maintenance toxic component"/>
    <property type="match status" value="1"/>
</dbReference>
<protein>
    <submittedName>
        <fullName evidence="1">Growth inhibitor PemK</fullName>
    </submittedName>
</protein>
<keyword evidence="2" id="KW-1185">Reference proteome</keyword>
<comment type="caution">
    <text evidence="1">The sequence shown here is derived from an EMBL/GenBank/DDBJ whole genome shotgun (WGS) entry which is preliminary data.</text>
</comment>
<accession>A0A0H1QZ98</accession>
<reference evidence="1 2" key="1">
    <citation type="journal article" date="2015" name="Int. J. Syst. Evol. Microbiol.">
        <title>Methanoculleus sediminis sp. nov., a methanogen from sediments near a submarine mud volcano.</title>
        <authorList>
            <person name="Chen S.C."/>
            <person name="Chen M.F."/>
            <person name="Lai M.C."/>
            <person name="Weng C.Y."/>
            <person name="Wu S.Y."/>
            <person name="Lin S."/>
            <person name="Yang T.F."/>
            <person name="Chen P.C."/>
        </authorList>
    </citation>
    <scope>NUCLEOTIDE SEQUENCE [LARGE SCALE GENOMIC DNA]</scope>
    <source>
        <strain evidence="1 2">S3Fa</strain>
    </source>
</reference>
<name>A0A0H1QZ98_9EURY</name>
<dbReference type="GO" id="GO:0003677">
    <property type="term" value="F:DNA binding"/>
    <property type="evidence" value="ECO:0007669"/>
    <property type="project" value="InterPro"/>
</dbReference>
<dbReference type="Pfam" id="PF02452">
    <property type="entry name" value="PemK_toxin"/>
    <property type="match status" value="1"/>
</dbReference>
<dbReference type="EMBL" id="JXOJ01000003">
    <property type="protein sequence ID" value="KLK87931.1"/>
    <property type="molecule type" value="Genomic_DNA"/>
</dbReference>
<sequence>MERPVKGDVVVVPFPFSDLSTVKRRPALVVATPGGDDVILCQITSQQVRDRYAVGITDMDFTEGALHKPSNVRPNRLFSASTNLILYRAGHLNDPAVTSVIDRIIEILQAT</sequence>
<dbReference type="AlphaFoldDB" id="A0A0H1QZ98"/>
<evidence type="ECO:0000313" key="1">
    <source>
        <dbReference type="EMBL" id="KLK87931.1"/>
    </source>
</evidence>
<gene>
    <name evidence="1" type="ORF">SZ63_08000</name>
</gene>
<dbReference type="OrthoDB" id="90963at2157"/>
<dbReference type="PATRIC" id="fig|1550566.3.peg.1744"/>